<evidence type="ECO:0000313" key="1">
    <source>
        <dbReference type="EMBL" id="RMX44523.1"/>
    </source>
</evidence>
<gene>
    <name evidence="1" type="ORF">pdam_00006032</name>
</gene>
<accession>A0A3M6TT05</accession>
<proteinExistence type="predicted"/>
<evidence type="ECO:0000313" key="2">
    <source>
        <dbReference type="Proteomes" id="UP000275408"/>
    </source>
</evidence>
<dbReference type="EMBL" id="RCHS01002978">
    <property type="protein sequence ID" value="RMX44523.1"/>
    <property type="molecule type" value="Genomic_DNA"/>
</dbReference>
<dbReference type="AlphaFoldDB" id="A0A3M6TT05"/>
<sequence>MTYKAASSVAMPSLFQQLSLRRKLASTSCSQQEFEPSLMTKRATVMTYKCMNHLAPSYLSKEEAVVFAPKLNTEPVVVVAAPKLAAVLVPKLVVPNNGLLAVFPCWLTPKALKPVVVLEGVPKENPTPVEG</sequence>
<keyword evidence="2" id="KW-1185">Reference proteome</keyword>
<protein>
    <submittedName>
        <fullName evidence="1">Uncharacterized protein</fullName>
    </submittedName>
</protein>
<reference evidence="1 2" key="1">
    <citation type="journal article" date="2018" name="Sci. Rep.">
        <title>Comparative analysis of the Pocillopora damicornis genome highlights role of immune system in coral evolution.</title>
        <authorList>
            <person name="Cunning R."/>
            <person name="Bay R.A."/>
            <person name="Gillette P."/>
            <person name="Baker A.C."/>
            <person name="Traylor-Knowles N."/>
        </authorList>
    </citation>
    <scope>NUCLEOTIDE SEQUENCE [LARGE SCALE GENOMIC DNA]</scope>
    <source>
        <strain evidence="1">RSMAS</strain>
        <tissue evidence="1">Whole animal</tissue>
    </source>
</reference>
<dbReference type="Proteomes" id="UP000275408">
    <property type="component" value="Unassembled WGS sequence"/>
</dbReference>
<comment type="caution">
    <text evidence="1">The sequence shown here is derived from an EMBL/GenBank/DDBJ whole genome shotgun (WGS) entry which is preliminary data.</text>
</comment>
<name>A0A3M6TT05_POCDA</name>
<organism evidence="1 2">
    <name type="scientific">Pocillopora damicornis</name>
    <name type="common">Cauliflower coral</name>
    <name type="synonym">Millepora damicornis</name>
    <dbReference type="NCBI Taxonomy" id="46731"/>
    <lineage>
        <taxon>Eukaryota</taxon>
        <taxon>Metazoa</taxon>
        <taxon>Cnidaria</taxon>
        <taxon>Anthozoa</taxon>
        <taxon>Hexacorallia</taxon>
        <taxon>Scleractinia</taxon>
        <taxon>Astrocoeniina</taxon>
        <taxon>Pocilloporidae</taxon>
        <taxon>Pocillopora</taxon>
    </lineage>
</organism>